<name>A0A8J4W1P2_9ROSI</name>
<dbReference type="PROSITE" id="PS01174">
    <property type="entry name" value="LIPASE_GDXG_SER"/>
    <property type="match status" value="1"/>
</dbReference>
<protein>
    <recommendedName>
        <fullName evidence="4">Alpha/beta hydrolase fold-3 domain-containing protein</fullName>
    </recommendedName>
</protein>
<keyword evidence="6" id="KW-1185">Reference proteome</keyword>
<dbReference type="GO" id="GO:0016787">
    <property type="term" value="F:hydrolase activity"/>
    <property type="evidence" value="ECO:0007669"/>
    <property type="project" value="InterPro"/>
</dbReference>
<organism evidence="5 6">
    <name type="scientific">Castanea mollissima</name>
    <name type="common">Chinese chestnut</name>
    <dbReference type="NCBI Taxonomy" id="60419"/>
    <lineage>
        <taxon>Eukaryota</taxon>
        <taxon>Viridiplantae</taxon>
        <taxon>Streptophyta</taxon>
        <taxon>Embryophyta</taxon>
        <taxon>Tracheophyta</taxon>
        <taxon>Spermatophyta</taxon>
        <taxon>Magnoliopsida</taxon>
        <taxon>eudicotyledons</taxon>
        <taxon>Gunneridae</taxon>
        <taxon>Pentapetalae</taxon>
        <taxon>rosids</taxon>
        <taxon>fabids</taxon>
        <taxon>Fagales</taxon>
        <taxon>Fagaceae</taxon>
        <taxon>Castanea</taxon>
    </lineage>
</organism>
<dbReference type="Proteomes" id="UP000737018">
    <property type="component" value="Unassembled WGS sequence"/>
</dbReference>
<feature type="region of interest" description="Disordered" evidence="3">
    <location>
        <begin position="61"/>
        <end position="82"/>
    </location>
</feature>
<proteinExistence type="inferred from homology"/>
<evidence type="ECO:0000256" key="3">
    <source>
        <dbReference type="SAM" id="MobiDB-lite"/>
    </source>
</evidence>
<reference evidence="5" key="1">
    <citation type="submission" date="2020-03" db="EMBL/GenBank/DDBJ databases">
        <title>Castanea mollissima Vanexum genome sequencing.</title>
        <authorList>
            <person name="Staton M."/>
        </authorList>
    </citation>
    <scope>NUCLEOTIDE SEQUENCE</scope>
    <source>
        <tissue evidence="5">Leaf</tissue>
    </source>
</reference>
<dbReference type="Gene3D" id="3.40.50.1820">
    <property type="entry name" value="alpha/beta hydrolase"/>
    <property type="match status" value="1"/>
</dbReference>
<comment type="caution">
    <text evidence="5">The sequence shown here is derived from an EMBL/GenBank/DDBJ whole genome shotgun (WGS) entry which is preliminary data.</text>
</comment>
<dbReference type="InterPro" id="IPR050466">
    <property type="entry name" value="Carboxylest/Gibb_receptor"/>
</dbReference>
<evidence type="ECO:0000313" key="5">
    <source>
        <dbReference type="EMBL" id="KAF3966911.1"/>
    </source>
</evidence>
<dbReference type="AlphaFoldDB" id="A0A8J4W1P2"/>
<feature type="compositionally biased region" description="Low complexity" evidence="3">
    <location>
        <begin position="62"/>
        <end position="81"/>
    </location>
</feature>
<comment type="similarity">
    <text evidence="1">Belongs to the 'GDXG' lipolytic enzyme family.</text>
</comment>
<evidence type="ECO:0000259" key="4">
    <source>
        <dbReference type="Pfam" id="PF07859"/>
    </source>
</evidence>
<accession>A0A8J4W1P2</accession>
<dbReference type="PANTHER" id="PTHR23024">
    <property type="entry name" value="ARYLACETAMIDE DEACETYLASE"/>
    <property type="match status" value="1"/>
</dbReference>
<dbReference type="OrthoDB" id="408631at2759"/>
<dbReference type="InterPro" id="IPR013094">
    <property type="entry name" value="AB_hydrolase_3"/>
</dbReference>
<evidence type="ECO:0000256" key="1">
    <source>
        <dbReference type="ARBA" id="ARBA00010515"/>
    </source>
</evidence>
<dbReference type="InterPro" id="IPR029058">
    <property type="entry name" value="AB_hydrolase_fold"/>
</dbReference>
<gene>
    <name evidence="5" type="ORF">CMV_009029</name>
</gene>
<feature type="domain" description="Alpha/beta hydrolase fold-3" evidence="4">
    <location>
        <begin position="152"/>
        <end position="370"/>
    </location>
</feature>
<feature type="active site" evidence="2">
    <location>
        <position position="240"/>
    </location>
</feature>
<dbReference type="EMBL" id="JRKL02000973">
    <property type="protein sequence ID" value="KAF3966911.1"/>
    <property type="molecule type" value="Genomic_DNA"/>
</dbReference>
<dbReference type="InterPro" id="IPR033140">
    <property type="entry name" value="Lipase_GDXG_put_SER_AS"/>
</dbReference>
<sequence>MNQPMITLSFSTPSLCLGKFLIPRLPAVLHPHTVAQFSPLHKNFPLLSSINHRKPTLQIVADSSSSSSSSSSSLAMDSSDSTEIAHDHSPFLKIYKDGRIERIAGIEIVPPSLDSKTGVESKDVVISPETGVSARLYIPKTTKESQKKLPLLVYFHGGGFCIETAFSPQYHNYLNSFVAEANVVAVSVEYRRAPEHPIPIAYDDSWAALQWVASHTDGKGPDEWLKNHADFESVFFAGDSAGANIAHHMGLRVGLEGLAGVKLDGIVLVHPYFWGKEPIGGEDTDAEKRGKVEALWRFTCPATSGIDDPYINPGTDPKLGSLGCKRVLICIAEKDMLKDRGWYYSELLYKSGYRGVVEVMEAKGEDHVFHLMNSTCENSVALLKRIVSFINQGQA</sequence>
<evidence type="ECO:0000313" key="6">
    <source>
        <dbReference type="Proteomes" id="UP000737018"/>
    </source>
</evidence>
<dbReference type="Pfam" id="PF07859">
    <property type="entry name" value="Abhydrolase_3"/>
    <property type="match status" value="1"/>
</dbReference>
<dbReference type="PANTHER" id="PTHR23024:SF467">
    <property type="entry name" value="CARBOXYLESTERASE 12-RELATED"/>
    <property type="match status" value="1"/>
</dbReference>
<dbReference type="SUPFAM" id="SSF53474">
    <property type="entry name" value="alpha/beta-Hydrolases"/>
    <property type="match status" value="1"/>
</dbReference>
<evidence type="ECO:0000256" key="2">
    <source>
        <dbReference type="PROSITE-ProRule" id="PRU10038"/>
    </source>
</evidence>